<accession>A0ABN8YRW8</accession>
<proteinExistence type="predicted"/>
<gene>
    <name evidence="1" type="ORF">MRATA1EN1_LOCUS11411</name>
</gene>
<dbReference type="Proteomes" id="UP001176941">
    <property type="component" value="Chromosome 21"/>
</dbReference>
<name>A0ABN8YRW8_RANTA</name>
<evidence type="ECO:0000313" key="1">
    <source>
        <dbReference type="EMBL" id="CAI9162449.1"/>
    </source>
</evidence>
<organism evidence="1 2">
    <name type="scientific">Rangifer tarandus platyrhynchus</name>
    <name type="common">Svalbard reindeer</name>
    <dbReference type="NCBI Taxonomy" id="3082113"/>
    <lineage>
        <taxon>Eukaryota</taxon>
        <taxon>Metazoa</taxon>
        <taxon>Chordata</taxon>
        <taxon>Craniata</taxon>
        <taxon>Vertebrata</taxon>
        <taxon>Euteleostomi</taxon>
        <taxon>Mammalia</taxon>
        <taxon>Eutheria</taxon>
        <taxon>Laurasiatheria</taxon>
        <taxon>Artiodactyla</taxon>
        <taxon>Ruminantia</taxon>
        <taxon>Pecora</taxon>
        <taxon>Cervidae</taxon>
        <taxon>Odocoileinae</taxon>
        <taxon>Rangifer</taxon>
    </lineage>
</organism>
<dbReference type="EMBL" id="OX459957">
    <property type="protein sequence ID" value="CAI9162449.1"/>
    <property type="molecule type" value="Genomic_DNA"/>
</dbReference>
<reference evidence="1" key="1">
    <citation type="submission" date="2023-04" db="EMBL/GenBank/DDBJ databases">
        <authorList>
            <consortium name="ELIXIR-Norway"/>
        </authorList>
    </citation>
    <scope>NUCLEOTIDE SEQUENCE [LARGE SCALE GENOMIC DNA]</scope>
</reference>
<keyword evidence="2" id="KW-1185">Reference proteome</keyword>
<evidence type="ECO:0000313" key="2">
    <source>
        <dbReference type="Proteomes" id="UP001176941"/>
    </source>
</evidence>
<sequence>MRKLPGRKRYGKGFKVGLGVKDKGQGEVGERRSGVTSSLMGLCLHLPSGTSGLTPYKLRHCPAVSCRERETVVHLRLTGSCGWGPQPHLHSRYHSRLCGREESGRAESQVAMSDYPVSAWTPKIHPLLLLPQEQVKGLTMTSGYQAFCDLPALPLFSSSHGSLPCIPREATHHSRYPINTCPIFMSELLGMRLVISWNAL</sequence>
<protein>
    <submittedName>
        <fullName evidence="1">Uncharacterized protein</fullName>
    </submittedName>
</protein>